<sequence>MDAQMEIAENREALEEAVVVMYENSENNGMEIAENQQALEAAKEEVEKIWRNAFKVEAYESIKADDLYKEIVEAIKKKERNEKFTREQKKEYNWSTRRPQKVKKSVTVLPILSERHNSRCQMDLIDFQAKPDGEFNFILNYQDHFSKYCLLRPLKRKTAENVAEVLSQIFADFGPPKILQTDNGREFKNSKVGSVCEKFGVKFIHGTPRHSQSQGSIERSNQDVENILQTMMADNKTAQWVSLLQQVQLAKNKRSHKALNFLSPYEVHFGQGHVHCDCLMKCETRRCKCKREGRLCNSRCHNQRDCCNK</sequence>
<dbReference type="AlphaFoldDB" id="A0A914Q7G3"/>
<dbReference type="GO" id="GO:0003676">
    <property type="term" value="F:nucleic acid binding"/>
    <property type="evidence" value="ECO:0007669"/>
    <property type="project" value="InterPro"/>
</dbReference>
<dbReference type="Gene3D" id="3.30.420.10">
    <property type="entry name" value="Ribonuclease H-like superfamily/Ribonuclease H"/>
    <property type="match status" value="1"/>
</dbReference>
<dbReference type="WBParaSite" id="PDA_v2.g23084.t1">
    <property type="protein sequence ID" value="PDA_v2.g23084.t1"/>
    <property type="gene ID" value="PDA_v2.g23084"/>
</dbReference>
<dbReference type="InterPro" id="IPR050951">
    <property type="entry name" value="Retrovirus_Pol_polyprotein"/>
</dbReference>
<feature type="domain" description="Integrase catalytic" evidence="1">
    <location>
        <begin position="106"/>
        <end position="272"/>
    </location>
</feature>
<dbReference type="Proteomes" id="UP000887578">
    <property type="component" value="Unplaced"/>
</dbReference>
<dbReference type="PANTHER" id="PTHR37984:SF5">
    <property type="entry name" value="PROTEIN NYNRIN-LIKE"/>
    <property type="match status" value="1"/>
</dbReference>
<proteinExistence type="predicted"/>
<dbReference type="SUPFAM" id="SSF53098">
    <property type="entry name" value="Ribonuclease H-like"/>
    <property type="match status" value="1"/>
</dbReference>
<keyword evidence="2" id="KW-1185">Reference proteome</keyword>
<protein>
    <submittedName>
        <fullName evidence="3">Integrase catalytic domain-containing protein</fullName>
    </submittedName>
</protein>
<evidence type="ECO:0000259" key="1">
    <source>
        <dbReference type="PROSITE" id="PS50994"/>
    </source>
</evidence>
<accession>A0A914Q7G3</accession>
<dbReference type="Pfam" id="PF00665">
    <property type="entry name" value="rve"/>
    <property type="match status" value="1"/>
</dbReference>
<dbReference type="InterPro" id="IPR036397">
    <property type="entry name" value="RNaseH_sf"/>
</dbReference>
<reference evidence="3" key="1">
    <citation type="submission" date="2022-11" db="UniProtKB">
        <authorList>
            <consortium name="WormBaseParasite"/>
        </authorList>
    </citation>
    <scope>IDENTIFICATION</scope>
</reference>
<evidence type="ECO:0000313" key="2">
    <source>
        <dbReference type="Proteomes" id="UP000887578"/>
    </source>
</evidence>
<dbReference type="PROSITE" id="PS50994">
    <property type="entry name" value="INTEGRASE"/>
    <property type="match status" value="1"/>
</dbReference>
<evidence type="ECO:0000313" key="3">
    <source>
        <dbReference type="WBParaSite" id="PDA_v2.g23084.t1"/>
    </source>
</evidence>
<dbReference type="InterPro" id="IPR012337">
    <property type="entry name" value="RNaseH-like_sf"/>
</dbReference>
<dbReference type="PANTHER" id="PTHR37984">
    <property type="entry name" value="PROTEIN CBG26694"/>
    <property type="match status" value="1"/>
</dbReference>
<organism evidence="2 3">
    <name type="scientific">Panagrolaimus davidi</name>
    <dbReference type="NCBI Taxonomy" id="227884"/>
    <lineage>
        <taxon>Eukaryota</taxon>
        <taxon>Metazoa</taxon>
        <taxon>Ecdysozoa</taxon>
        <taxon>Nematoda</taxon>
        <taxon>Chromadorea</taxon>
        <taxon>Rhabditida</taxon>
        <taxon>Tylenchina</taxon>
        <taxon>Panagrolaimomorpha</taxon>
        <taxon>Panagrolaimoidea</taxon>
        <taxon>Panagrolaimidae</taxon>
        <taxon>Panagrolaimus</taxon>
    </lineage>
</organism>
<dbReference type="InterPro" id="IPR001584">
    <property type="entry name" value="Integrase_cat-core"/>
</dbReference>
<name>A0A914Q7G3_9BILA</name>
<dbReference type="GO" id="GO:0015074">
    <property type="term" value="P:DNA integration"/>
    <property type="evidence" value="ECO:0007669"/>
    <property type="project" value="InterPro"/>
</dbReference>